<keyword evidence="3" id="KW-1185">Reference proteome</keyword>
<feature type="transmembrane region" description="Helical" evidence="1">
    <location>
        <begin position="42"/>
        <end position="63"/>
    </location>
</feature>
<protein>
    <submittedName>
        <fullName evidence="2">Tetratricopeptide (TPR) repeat protein</fullName>
    </submittedName>
</protein>
<evidence type="ECO:0000256" key="1">
    <source>
        <dbReference type="SAM" id="Phobius"/>
    </source>
</evidence>
<dbReference type="InterPro" id="IPR019734">
    <property type="entry name" value="TPR_rpt"/>
</dbReference>
<sequence length="385" mass="44532">MAHCPYCGTEVKNEELYCIKCGKELPKDLEERTARTKGFNKWWFLPLSIMVLFGLIFLSTFLLSNYKLNKAIEAYEKGEQLAYSGKFKQAKDFFNEAIELKSQFKAATHGSQFMDIAISIQDQLTSANKLTEEEDFQQALTITKQAEESIKNYNGEVVNELLNQILQKRNQIKTEELKFRLEQKPSIQDLKILLWQAETIQNEEAEEITEEIRDRLVDFTFSKANEFLKLKQFSDAITTIKDGLRFAPDSEKLKSLKTTVEKEKIAFETEQQKRIAQAMNAAEQEFEFNKNNAVEIISFEAKKDEYGYLVIKGKIKSIATVPIYSVSVTYNLLNSEGEIVDSNEVFIYPDTLYPDEEGNFEFTHYELEQELSAKVETVQWFLNSP</sequence>
<dbReference type="EMBL" id="JACHGH010000012">
    <property type="protein sequence ID" value="MBB6454833.1"/>
    <property type="molecule type" value="Genomic_DNA"/>
</dbReference>
<accession>A0A841Q942</accession>
<proteinExistence type="predicted"/>
<evidence type="ECO:0000313" key="3">
    <source>
        <dbReference type="Proteomes" id="UP000581688"/>
    </source>
</evidence>
<dbReference type="InterPro" id="IPR011990">
    <property type="entry name" value="TPR-like_helical_dom_sf"/>
</dbReference>
<dbReference type="SUPFAM" id="SSF48452">
    <property type="entry name" value="TPR-like"/>
    <property type="match status" value="1"/>
</dbReference>
<dbReference type="SMART" id="SM00028">
    <property type="entry name" value="TPR"/>
    <property type="match status" value="2"/>
</dbReference>
<reference evidence="2 3" key="1">
    <citation type="submission" date="2020-08" db="EMBL/GenBank/DDBJ databases">
        <title>Genomic Encyclopedia of Type Strains, Phase IV (KMG-IV): sequencing the most valuable type-strain genomes for metagenomic binning, comparative biology and taxonomic classification.</title>
        <authorList>
            <person name="Goeker M."/>
        </authorList>
    </citation>
    <scope>NUCLEOTIDE SEQUENCE [LARGE SCALE GENOMIC DNA]</scope>
    <source>
        <strain evidence="2 3">DSM 19612</strain>
    </source>
</reference>
<dbReference type="Gene3D" id="1.25.40.10">
    <property type="entry name" value="Tetratricopeptide repeat domain"/>
    <property type="match status" value="1"/>
</dbReference>
<dbReference type="RefSeq" id="WP_174497337.1">
    <property type="nucleotide sequence ID" value="NZ_CADDWK010000014.1"/>
</dbReference>
<keyword evidence="1" id="KW-1133">Transmembrane helix</keyword>
<keyword evidence="1" id="KW-0472">Membrane</keyword>
<comment type="caution">
    <text evidence="2">The sequence shown here is derived from an EMBL/GenBank/DDBJ whole genome shotgun (WGS) entry which is preliminary data.</text>
</comment>
<gene>
    <name evidence="2" type="ORF">HNQ94_003322</name>
</gene>
<keyword evidence="1" id="KW-0812">Transmembrane</keyword>
<dbReference type="AlphaFoldDB" id="A0A841Q942"/>
<organism evidence="2 3">
    <name type="scientific">Salirhabdus euzebyi</name>
    <dbReference type="NCBI Taxonomy" id="394506"/>
    <lineage>
        <taxon>Bacteria</taxon>
        <taxon>Bacillati</taxon>
        <taxon>Bacillota</taxon>
        <taxon>Bacilli</taxon>
        <taxon>Bacillales</taxon>
        <taxon>Bacillaceae</taxon>
        <taxon>Salirhabdus</taxon>
    </lineage>
</organism>
<evidence type="ECO:0000313" key="2">
    <source>
        <dbReference type="EMBL" id="MBB6454833.1"/>
    </source>
</evidence>
<dbReference type="Proteomes" id="UP000581688">
    <property type="component" value="Unassembled WGS sequence"/>
</dbReference>
<name>A0A841Q942_9BACI</name>